<gene>
    <name evidence="1" type="ORF">SEA_CUKE_48</name>
</gene>
<reference evidence="2" key="1">
    <citation type="submission" date="2018-01" db="EMBL/GenBank/DDBJ databases">
        <authorList>
            <person name="Gaut B.S."/>
            <person name="Morton B.R."/>
            <person name="Clegg M.T."/>
            <person name="Duvall M.R."/>
        </authorList>
    </citation>
    <scope>NUCLEOTIDE SEQUENCE [LARGE SCALE GENOMIC DNA]</scope>
</reference>
<name>A0A2L1IWW7_9CAUD</name>
<protein>
    <submittedName>
        <fullName evidence="1">Uncharacterized protein</fullName>
    </submittedName>
</protein>
<evidence type="ECO:0000313" key="2">
    <source>
        <dbReference type="Proteomes" id="UP000240246"/>
    </source>
</evidence>
<accession>A0A2L1IWW7</accession>
<proteinExistence type="predicted"/>
<dbReference type="EMBL" id="MG757156">
    <property type="protein sequence ID" value="AVD99666.1"/>
    <property type="molecule type" value="Genomic_DNA"/>
</dbReference>
<sequence length="79" mass="8884">MKPLHVVMVLFRYVAKTYVDNDGQDTIEVQLYETEGNVFVVGEDAVEFGPALSPLIPTNFGCYQMMVWSHDCEKVHGSS</sequence>
<organism evidence="1 2">
    <name type="scientific">Mycobacterium phage Cuke</name>
    <dbReference type="NCBI Taxonomy" id="2079417"/>
    <lineage>
        <taxon>Viruses</taxon>
        <taxon>Duplodnaviria</taxon>
        <taxon>Heunggongvirae</taxon>
        <taxon>Uroviricota</taxon>
        <taxon>Caudoviricetes</taxon>
        <taxon>Cukevirus</taxon>
        <taxon>Cukevirus cuke</taxon>
    </lineage>
</organism>
<keyword evidence="2" id="KW-1185">Reference proteome</keyword>
<dbReference type="Proteomes" id="UP000240246">
    <property type="component" value="Segment"/>
</dbReference>
<evidence type="ECO:0000313" key="1">
    <source>
        <dbReference type="EMBL" id="AVD99666.1"/>
    </source>
</evidence>